<protein>
    <submittedName>
        <fullName evidence="3">Uncharacterized protein</fullName>
    </submittedName>
</protein>
<proteinExistence type="predicted"/>
<dbReference type="Proteomes" id="UP001633002">
    <property type="component" value="Unassembled WGS sequence"/>
</dbReference>
<keyword evidence="2" id="KW-0812">Transmembrane</keyword>
<keyword evidence="2" id="KW-1133">Transmembrane helix</keyword>
<feature type="transmembrane region" description="Helical" evidence="2">
    <location>
        <begin position="121"/>
        <end position="143"/>
    </location>
</feature>
<dbReference type="EMBL" id="JBJQOH010000007">
    <property type="protein sequence ID" value="KAL3680794.1"/>
    <property type="molecule type" value="Genomic_DNA"/>
</dbReference>
<accession>A0ABD3GUG5</accession>
<evidence type="ECO:0000313" key="3">
    <source>
        <dbReference type="EMBL" id="KAL3680794.1"/>
    </source>
</evidence>
<sequence>MKQLKACWDEQKTKLTSRLDSLRAEYEAVMKLNEAAKTELQAGVDSYKLGFDKEMERVAEMQLQRDRVENELSTLKFSLQRAENNQMLARQELAHAKVPASGGHKLLTRLGSPSLDLISSWFYIFLMFLIALVLVLVGLGYAYKFKMN</sequence>
<comment type="caution">
    <text evidence="3">The sequence shown here is derived from an EMBL/GenBank/DDBJ whole genome shotgun (WGS) entry which is preliminary data.</text>
</comment>
<evidence type="ECO:0000313" key="4">
    <source>
        <dbReference type="Proteomes" id="UP001633002"/>
    </source>
</evidence>
<reference evidence="3 4" key="1">
    <citation type="submission" date="2024-09" db="EMBL/GenBank/DDBJ databases">
        <title>Chromosome-scale assembly of Riccia sorocarpa.</title>
        <authorList>
            <person name="Paukszto L."/>
        </authorList>
    </citation>
    <scope>NUCLEOTIDE SEQUENCE [LARGE SCALE GENOMIC DNA]</scope>
    <source>
        <strain evidence="3">LP-2024</strain>
        <tissue evidence="3">Aerial parts of the thallus</tissue>
    </source>
</reference>
<dbReference type="AlphaFoldDB" id="A0ABD3GUG5"/>
<evidence type="ECO:0000256" key="2">
    <source>
        <dbReference type="SAM" id="Phobius"/>
    </source>
</evidence>
<feature type="coiled-coil region" evidence="1">
    <location>
        <begin position="19"/>
        <end position="85"/>
    </location>
</feature>
<evidence type="ECO:0000256" key="1">
    <source>
        <dbReference type="SAM" id="Coils"/>
    </source>
</evidence>
<keyword evidence="2" id="KW-0472">Membrane</keyword>
<keyword evidence="1" id="KW-0175">Coiled coil</keyword>
<keyword evidence="4" id="KW-1185">Reference proteome</keyword>
<name>A0ABD3GUG5_9MARC</name>
<organism evidence="3 4">
    <name type="scientific">Riccia sorocarpa</name>
    <dbReference type="NCBI Taxonomy" id="122646"/>
    <lineage>
        <taxon>Eukaryota</taxon>
        <taxon>Viridiplantae</taxon>
        <taxon>Streptophyta</taxon>
        <taxon>Embryophyta</taxon>
        <taxon>Marchantiophyta</taxon>
        <taxon>Marchantiopsida</taxon>
        <taxon>Marchantiidae</taxon>
        <taxon>Marchantiales</taxon>
        <taxon>Ricciaceae</taxon>
        <taxon>Riccia</taxon>
    </lineage>
</organism>
<gene>
    <name evidence="3" type="ORF">R1sor_023750</name>
</gene>